<dbReference type="EMBL" id="SRLO01001714">
    <property type="protein sequence ID" value="TNN35754.1"/>
    <property type="molecule type" value="Genomic_DNA"/>
</dbReference>
<gene>
    <name evidence="1" type="ORF">EYF80_054082</name>
</gene>
<reference evidence="1 2" key="1">
    <citation type="submission" date="2019-03" db="EMBL/GenBank/DDBJ databases">
        <title>First draft genome of Liparis tanakae, snailfish: a comprehensive survey of snailfish specific genes.</title>
        <authorList>
            <person name="Kim W."/>
            <person name="Song I."/>
            <person name="Jeong J.-H."/>
            <person name="Kim D."/>
            <person name="Kim S."/>
            <person name="Ryu S."/>
            <person name="Song J.Y."/>
            <person name="Lee S.K."/>
        </authorList>
    </citation>
    <scope>NUCLEOTIDE SEQUENCE [LARGE SCALE GENOMIC DNA]</scope>
    <source>
        <tissue evidence="1">Muscle</tissue>
    </source>
</reference>
<dbReference type="Proteomes" id="UP000314294">
    <property type="component" value="Unassembled WGS sequence"/>
</dbReference>
<proteinExistence type="predicted"/>
<keyword evidence="2" id="KW-1185">Reference proteome</keyword>
<comment type="caution">
    <text evidence="1">The sequence shown here is derived from an EMBL/GenBank/DDBJ whole genome shotgun (WGS) entry which is preliminary data.</text>
</comment>
<dbReference type="AlphaFoldDB" id="A0A4Z2F4U8"/>
<evidence type="ECO:0000313" key="1">
    <source>
        <dbReference type="EMBL" id="TNN35754.1"/>
    </source>
</evidence>
<protein>
    <submittedName>
        <fullName evidence="1">Uncharacterized protein</fullName>
    </submittedName>
</protein>
<name>A0A4Z2F4U8_9TELE</name>
<evidence type="ECO:0000313" key="2">
    <source>
        <dbReference type="Proteomes" id="UP000314294"/>
    </source>
</evidence>
<accession>A0A4Z2F4U8</accession>
<organism evidence="1 2">
    <name type="scientific">Liparis tanakae</name>
    <name type="common">Tanaka's snailfish</name>
    <dbReference type="NCBI Taxonomy" id="230148"/>
    <lineage>
        <taxon>Eukaryota</taxon>
        <taxon>Metazoa</taxon>
        <taxon>Chordata</taxon>
        <taxon>Craniata</taxon>
        <taxon>Vertebrata</taxon>
        <taxon>Euteleostomi</taxon>
        <taxon>Actinopterygii</taxon>
        <taxon>Neopterygii</taxon>
        <taxon>Teleostei</taxon>
        <taxon>Neoteleostei</taxon>
        <taxon>Acanthomorphata</taxon>
        <taxon>Eupercaria</taxon>
        <taxon>Perciformes</taxon>
        <taxon>Cottioidei</taxon>
        <taxon>Cottales</taxon>
        <taxon>Liparidae</taxon>
        <taxon>Liparis</taxon>
    </lineage>
</organism>
<sequence length="120" mass="13265">MLWDRWWEVVLETGGAGGQVDEGDAMGQVEGGGAGGQVEEGGAVCSFLLTVQLNIMRRYLIVVFVVFTVVHRDEHTGAVSPRTPLLCRVTPPSPDPLRLLPKERLRELGLFLPGEWQLKR</sequence>